<dbReference type="Pfam" id="PF13424">
    <property type="entry name" value="TPR_12"/>
    <property type="match status" value="1"/>
</dbReference>
<evidence type="ECO:0000313" key="8">
    <source>
        <dbReference type="EMBL" id="CAF2103143.1"/>
    </source>
</evidence>
<dbReference type="SUPFAM" id="SSF56399">
    <property type="entry name" value="ADP-ribosylation"/>
    <property type="match status" value="1"/>
</dbReference>
<protein>
    <recommendedName>
        <fullName evidence="4">Protein ZIP4 homolog</fullName>
    </recommendedName>
</protein>
<dbReference type="Proteomes" id="UP000663834">
    <property type="component" value="Unassembled WGS sequence"/>
</dbReference>
<evidence type="ECO:0000313" key="12">
    <source>
        <dbReference type="EMBL" id="CAF3778633.1"/>
    </source>
</evidence>
<dbReference type="EMBL" id="CAJNRG010018589">
    <property type="protein sequence ID" value="CAF2260164.1"/>
    <property type="molecule type" value="Genomic_DNA"/>
</dbReference>
<dbReference type="EMBL" id="CAJOBH010000227">
    <property type="protein sequence ID" value="CAF3772588.1"/>
    <property type="molecule type" value="Genomic_DNA"/>
</dbReference>
<dbReference type="Gene3D" id="1.25.40.10">
    <property type="entry name" value="Tetratricopeptide repeat domain"/>
    <property type="match status" value="2"/>
</dbReference>
<dbReference type="EMBL" id="CAJNRF010008644">
    <property type="protein sequence ID" value="CAF2103143.1"/>
    <property type="molecule type" value="Genomic_DNA"/>
</dbReference>
<dbReference type="GO" id="GO:0051321">
    <property type="term" value="P:meiotic cell cycle"/>
    <property type="evidence" value="ECO:0007669"/>
    <property type="project" value="UniProtKB-KW"/>
</dbReference>
<feature type="repeat" description="TPR" evidence="5">
    <location>
        <begin position="565"/>
        <end position="598"/>
    </location>
</feature>
<dbReference type="OrthoDB" id="421075at2759"/>
<evidence type="ECO:0000256" key="5">
    <source>
        <dbReference type="PROSITE-ProRule" id="PRU00339"/>
    </source>
</evidence>
<dbReference type="PROSITE" id="PS50005">
    <property type="entry name" value="TPR"/>
    <property type="match status" value="3"/>
</dbReference>
<dbReference type="Proteomes" id="UP000663887">
    <property type="component" value="Unassembled WGS sequence"/>
</dbReference>
<keyword evidence="1" id="KW-0677">Repeat</keyword>
<dbReference type="SMART" id="SM00028">
    <property type="entry name" value="TPR"/>
    <property type="match status" value="4"/>
</dbReference>
<proteinExistence type="predicted"/>
<evidence type="ECO:0000256" key="2">
    <source>
        <dbReference type="ARBA" id="ARBA00022803"/>
    </source>
</evidence>
<dbReference type="SUPFAM" id="SSF48452">
    <property type="entry name" value="TPR-like"/>
    <property type="match status" value="2"/>
</dbReference>
<evidence type="ECO:0000313" key="15">
    <source>
        <dbReference type="Proteomes" id="UP000663866"/>
    </source>
</evidence>
<feature type="repeat" description="TPR" evidence="5">
    <location>
        <begin position="523"/>
        <end position="556"/>
    </location>
</feature>
<feature type="repeat" description="TPR" evidence="5">
    <location>
        <begin position="481"/>
        <end position="514"/>
    </location>
</feature>
<evidence type="ECO:0000313" key="9">
    <source>
        <dbReference type="EMBL" id="CAF2223799.1"/>
    </source>
</evidence>
<gene>
    <name evidence="11" type="ORF">BYL167_LOCUS1483</name>
    <name evidence="6" type="ORF">CJN711_LOCUS25823</name>
    <name evidence="7" type="ORF">KQP761_LOCUS35761</name>
    <name evidence="9" type="ORF">MBJ925_LOCUS36519</name>
    <name evidence="12" type="ORF">OVN521_LOCUS2659</name>
    <name evidence="13" type="ORF">UXM345_LOCUS23021</name>
    <name evidence="8" type="ORF">WKI299_LOCUS20611</name>
    <name evidence="10" type="ORF">XDN619_LOCUS36052</name>
</gene>
<dbReference type="EMBL" id="CAJNOW010020121">
    <property type="protein sequence ID" value="CAF1677576.1"/>
    <property type="molecule type" value="Genomic_DNA"/>
</dbReference>
<dbReference type="PANTHER" id="PTHR45641:SF19">
    <property type="entry name" value="NEPHROCYSTIN-3"/>
    <property type="match status" value="1"/>
</dbReference>
<evidence type="ECO:0000313" key="13">
    <source>
        <dbReference type="EMBL" id="CAF4114265.1"/>
    </source>
</evidence>
<keyword evidence="2 5" id="KW-0802">TPR repeat</keyword>
<dbReference type="Proteomes" id="UP000663842">
    <property type="component" value="Unassembled WGS sequence"/>
</dbReference>
<dbReference type="Proteomes" id="UP000663866">
    <property type="component" value="Unassembled WGS sequence"/>
</dbReference>
<dbReference type="EMBL" id="CAJOBG010000214">
    <property type="protein sequence ID" value="CAF3778633.1"/>
    <property type="molecule type" value="Genomic_DNA"/>
</dbReference>
<evidence type="ECO:0000313" key="7">
    <source>
        <dbReference type="EMBL" id="CAF1677576.1"/>
    </source>
</evidence>
<evidence type="ECO:0000256" key="4">
    <source>
        <dbReference type="ARBA" id="ARBA00031845"/>
    </source>
</evidence>
<keyword evidence="3" id="KW-0469">Meiosis</keyword>
<evidence type="ECO:0000313" key="14">
    <source>
        <dbReference type="Proteomes" id="UP000663856"/>
    </source>
</evidence>
<dbReference type="Pfam" id="PF08631">
    <property type="entry name" value="SPO22"/>
    <property type="match status" value="1"/>
</dbReference>
<keyword evidence="15" id="KW-1185">Reference proteome</keyword>
<dbReference type="InterPro" id="IPR019734">
    <property type="entry name" value="TPR_rpt"/>
</dbReference>
<dbReference type="Proteomes" id="UP000681967">
    <property type="component" value="Unassembled WGS sequence"/>
</dbReference>
<evidence type="ECO:0000313" key="6">
    <source>
        <dbReference type="EMBL" id="CAF1474352.1"/>
    </source>
</evidence>
<evidence type="ECO:0000313" key="10">
    <source>
        <dbReference type="EMBL" id="CAF2260164.1"/>
    </source>
</evidence>
<dbReference type="Proteomes" id="UP000663856">
    <property type="component" value="Unassembled WGS sequence"/>
</dbReference>
<evidence type="ECO:0000256" key="1">
    <source>
        <dbReference type="ARBA" id="ARBA00022737"/>
    </source>
</evidence>
<name>A0A816U446_9BILA</name>
<dbReference type="Proteomes" id="UP000663824">
    <property type="component" value="Unassembled WGS sequence"/>
</dbReference>
<dbReference type="EMBL" id="CAJOBF010003890">
    <property type="protein sequence ID" value="CAF4114265.1"/>
    <property type="molecule type" value="Genomic_DNA"/>
</dbReference>
<dbReference type="InterPro" id="IPR013940">
    <property type="entry name" value="Spo22/ZIP4/TEX11"/>
</dbReference>
<accession>A0A816U446</accession>
<dbReference type="PROSITE" id="PS50293">
    <property type="entry name" value="TPR_REGION"/>
    <property type="match status" value="2"/>
</dbReference>
<dbReference type="PROSITE" id="PS51996">
    <property type="entry name" value="TR_MART"/>
    <property type="match status" value="1"/>
</dbReference>
<dbReference type="PANTHER" id="PTHR45641">
    <property type="entry name" value="TETRATRICOPEPTIDE REPEAT PROTEIN (AFU_ORTHOLOGUE AFUA_6G03870)"/>
    <property type="match status" value="1"/>
</dbReference>
<reference evidence="8" key="1">
    <citation type="submission" date="2021-02" db="EMBL/GenBank/DDBJ databases">
        <authorList>
            <person name="Nowell W R."/>
        </authorList>
    </citation>
    <scope>NUCLEOTIDE SEQUENCE</scope>
</reference>
<evidence type="ECO:0000256" key="3">
    <source>
        <dbReference type="ARBA" id="ARBA00023254"/>
    </source>
</evidence>
<dbReference type="EMBL" id="CAJNOV010012069">
    <property type="protein sequence ID" value="CAF1474352.1"/>
    <property type="molecule type" value="Genomic_DNA"/>
</dbReference>
<dbReference type="Proteomes" id="UP000663855">
    <property type="component" value="Unassembled WGS sequence"/>
</dbReference>
<comment type="caution">
    <text evidence="8">The sequence shown here is derived from an EMBL/GenBank/DDBJ whole genome shotgun (WGS) entry which is preliminary data.</text>
</comment>
<organism evidence="8 14">
    <name type="scientific">Rotaria magnacalcarata</name>
    <dbReference type="NCBI Taxonomy" id="392030"/>
    <lineage>
        <taxon>Eukaryota</taxon>
        <taxon>Metazoa</taxon>
        <taxon>Spiralia</taxon>
        <taxon>Gnathifera</taxon>
        <taxon>Rotifera</taxon>
        <taxon>Eurotatoria</taxon>
        <taxon>Bdelloidea</taxon>
        <taxon>Philodinida</taxon>
        <taxon>Philodinidae</taxon>
        <taxon>Rotaria</taxon>
    </lineage>
</organism>
<dbReference type="InterPro" id="IPR011990">
    <property type="entry name" value="TPR-like_helical_dom_sf"/>
</dbReference>
<dbReference type="AlphaFoldDB" id="A0A816U446"/>
<evidence type="ECO:0000313" key="11">
    <source>
        <dbReference type="EMBL" id="CAF3772588.1"/>
    </source>
</evidence>
<dbReference type="Gene3D" id="3.90.176.10">
    <property type="entry name" value="Toxin ADP-ribosyltransferase, Chain A, domain 1"/>
    <property type="match status" value="1"/>
</dbReference>
<sequence length="621" mass="73071">MAAVSWKTIENNENLEVYCLIWLDVSVNRSRENVQAQLQLLKVINHVLTFDDDQRCLHYIKNLAKDDRIILVVSGKFGRSIVPEIANMQQISSIYVYCFDKKGNEQWSQHFPKVKAVVNQLNELFLLVESDYSQQQLDKIDEQLSIKVFDDRQVSIDSAYEQFLHSQLLIDCLIRMSSSSNSKHELTDFCKQYYKKNYTDIMNIKEFENNYSSEKALWWYTKHSFLSRLLNKALRDQNINLLFLFRFFIRDIGYQLGKDKCSSTIRAYRSQLMSRENFEILQRSVGKFISINSFLSANIDQKQTRSSLHLHISSPEMEKVFFEIEASSNLYNVRPFNNIEPHSYFPKTNQVLFMVGSIFRIDKIEYHQDNILNIRISLCSINDQDLKPFSEHMHKSLDIGQTNIMQFSNILCRMNKFDEAEKYYRRYLNQLPIGHRDIANCYHAFGKLAESKKNFPSSLKWLKKSLEIYSQISKSDDTFTGEVYNDIATVYLKTNDYTKAVKSYRNALDIWTTSDDNNHPRIALCLNNIGFVYQMQKKYSEALEYYQQALKVSKKIHPENHPDIAMAYRNRAQIYELIGEYQQALASYEKAMKIYRYSLPATKIHVNEIEKSIRQVSSKLK</sequence>
<dbReference type="EMBL" id="CAJNRE010020177">
    <property type="protein sequence ID" value="CAF2223799.1"/>
    <property type="molecule type" value="Genomic_DNA"/>
</dbReference>